<comment type="caution">
    <text evidence="1">The sequence shown here is derived from an EMBL/GenBank/DDBJ whole genome shotgun (WGS) entry which is preliminary data.</text>
</comment>
<sequence>MNFEQDGKHDWLRHQPIQICGALFHGRKNRNGDQKHGCKMFNSHSLLFPSSKRNFFLKKTLAVGHTLVTASNISSEAACCHLLVLLSSLLVPTLSIPAVRRCWCVSFKINRLQKELDQFPPWKNCLQNRLIELVPGVEKEKANLQHFDSHSWDPRFILILHRPASHAYLSPVTASWKRISFTLAAPIKYKYSRTSRRVWGDEEKVISLCVLQRSRSSDIWRLCRVSVGLTLDYG</sequence>
<organism evidence="1 2">
    <name type="scientific">Stylosanthes scabra</name>
    <dbReference type="NCBI Taxonomy" id="79078"/>
    <lineage>
        <taxon>Eukaryota</taxon>
        <taxon>Viridiplantae</taxon>
        <taxon>Streptophyta</taxon>
        <taxon>Embryophyta</taxon>
        <taxon>Tracheophyta</taxon>
        <taxon>Spermatophyta</taxon>
        <taxon>Magnoliopsida</taxon>
        <taxon>eudicotyledons</taxon>
        <taxon>Gunneridae</taxon>
        <taxon>Pentapetalae</taxon>
        <taxon>rosids</taxon>
        <taxon>fabids</taxon>
        <taxon>Fabales</taxon>
        <taxon>Fabaceae</taxon>
        <taxon>Papilionoideae</taxon>
        <taxon>50 kb inversion clade</taxon>
        <taxon>dalbergioids sensu lato</taxon>
        <taxon>Dalbergieae</taxon>
        <taxon>Pterocarpus clade</taxon>
        <taxon>Stylosanthes</taxon>
    </lineage>
</organism>
<name>A0ABU6UWK0_9FABA</name>
<evidence type="ECO:0000313" key="2">
    <source>
        <dbReference type="Proteomes" id="UP001341840"/>
    </source>
</evidence>
<dbReference type="EMBL" id="JASCZI010122562">
    <property type="protein sequence ID" value="MED6164456.1"/>
    <property type="molecule type" value="Genomic_DNA"/>
</dbReference>
<protein>
    <submittedName>
        <fullName evidence="1">Uncharacterized protein</fullName>
    </submittedName>
</protein>
<evidence type="ECO:0000313" key="1">
    <source>
        <dbReference type="EMBL" id="MED6164456.1"/>
    </source>
</evidence>
<keyword evidence="2" id="KW-1185">Reference proteome</keyword>
<gene>
    <name evidence="1" type="ORF">PIB30_090271</name>
</gene>
<reference evidence="1 2" key="1">
    <citation type="journal article" date="2023" name="Plants (Basel)">
        <title>Bridging the Gap: Combining Genomics and Transcriptomics Approaches to Understand Stylosanthes scabra, an Orphan Legume from the Brazilian Caatinga.</title>
        <authorList>
            <person name="Ferreira-Neto J.R.C."/>
            <person name="da Silva M.D."/>
            <person name="Binneck E."/>
            <person name="de Melo N.F."/>
            <person name="da Silva R.H."/>
            <person name="de Melo A.L.T.M."/>
            <person name="Pandolfi V."/>
            <person name="Bustamante F.O."/>
            <person name="Brasileiro-Vidal A.C."/>
            <person name="Benko-Iseppon A.M."/>
        </authorList>
    </citation>
    <scope>NUCLEOTIDE SEQUENCE [LARGE SCALE GENOMIC DNA]</scope>
    <source>
        <tissue evidence="1">Leaves</tissue>
    </source>
</reference>
<dbReference type="Proteomes" id="UP001341840">
    <property type="component" value="Unassembled WGS sequence"/>
</dbReference>
<proteinExistence type="predicted"/>
<accession>A0ABU6UWK0</accession>